<gene>
    <name evidence="1" type="ORF">Gferi_21010</name>
</gene>
<keyword evidence="2" id="KW-1185">Reference proteome</keyword>
<reference evidence="1 2" key="1">
    <citation type="submission" date="2016-09" db="EMBL/GenBank/DDBJ databases">
        <title>Genomic analysis reveals versatility of anaerobic energy metabolism of Geosporobacter ferrireducens IRF9 of phylum Firmicutes.</title>
        <authorList>
            <person name="Kim S.-J."/>
        </authorList>
    </citation>
    <scope>NUCLEOTIDE SEQUENCE [LARGE SCALE GENOMIC DNA]</scope>
    <source>
        <strain evidence="1 2">IRF9</strain>
    </source>
</reference>
<name>A0A1D8GLK6_9FIRM</name>
<proteinExistence type="predicted"/>
<evidence type="ECO:0000313" key="2">
    <source>
        <dbReference type="Proteomes" id="UP000095743"/>
    </source>
</evidence>
<protein>
    <submittedName>
        <fullName evidence="1">Uncharacterized protein</fullName>
    </submittedName>
</protein>
<dbReference type="STRING" id="1424294.Gferi_21010"/>
<sequence length="72" mass="8600">MYNNFNNRFPTVKDSLQKQQELQLEEYQKQMEQDNGSRSQHESYDFYIVLYLYSIVKGTCKACGHIKKKDAK</sequence>
<dbReference type="Proteomes" id="UP000095743">
    <property type="component" value="Chromosome"/>
</dbReference>
<evidence type="ECO:0000313" key="1">
    <source>
        <dbReference type="EMBL" id="AOT71795.1"/>
    </source>
</evidence>
<accession>A0A1D8GLK6</accession>
<dbReference type="AlphaFoldDB" id="A0A1D8GLK6"/>
<dbReference type="KEGG" id="gfe:Gferi_21010"/>
<dbReference type="EMBL" id="CP017269">
    <property type="protein sequence ID" value="AOT71795.1"/>
    <property type="molecule type" value="Genomic_DNA"/>
</dbReference>
<organism evidence="1 2">
    <name type="scientific">Geosporobacter ferrireducens</name>
    <dbReference type="NCBI Taxonomy" id="1424294"/>
    <lineage>
        <taxon>Bacteria</taxon>
        <taxon>Bacillati</taxon>
        <taxon>Bacillota</taxon>
        <taxon>Clostridia</taxon>
        <taxon>Peptostreptococcales</taxon>
        <taxon>Thermotaleaceae</taxon>
        <taxon>Geosporobacter</taxon>
    </lineage>
</organism>